<feature type="compositionally biased region" description="Basic and acidic residues" evidence="1">
    <location>
        <begin position="271"/>
        <end position="288"/>
    </location>
</feature>
<proteinExistence type="predicted"/>
<protein>
    <submittedName>
        <fullName evidence="2">Uncharacterized protein</fullName>
    </submittedName>
</protein>
<reference evidence="2" key="1">
    <citation type="journal article" date="2019" name="Sci. Rep.">
        <title>Draft genome of Tanacetum cinerariifolium, the natural source of mosquito coil.</title>
        <authorList>
            <person name="Yamashiro T."/>
            <person name="Shiraishi A."/>
            <person name="Satake H."/>
            <person name="Nakayama K."/>
        </authorList>
    </citation>
    <scope>NUCLEOTIDE SEQUENCE</scope>
</reference>
<organism evidence="2">
    <name type="scientific">Tanacetum cinerariifolium</name>
    <name type="common">Dalmatian daisy</name>
    <name type="synonym">Chrysanthemum cinerariifolium</name>
    <dbReference type="NCBI Taxonomy" id="118510"/>
    <lineage>
        <taxon>Eukaryota</taxon>
        <taxon>Viridiplantae</taxon>
        <taxon>Streptophyta</taxon>
        <taxon>Embryophyta</taxon>
        <taxon>Tracheophyta</taxon>
        <taxon>Spermatophyta</taxon>
        <taxon>Magnoliopsida</taxon>
        <taxon>eudicotyledons</taxon>
        <taxon>Gunneridae</taxon>
        <taxon>Pentapetalae</taxon>
        <taxon>asterids</taxon>
        <taxon>campanulids</taxon>
        <taxon>Asterales</taxon>
        <taxon>Asteraceae</taxon>
        <taxon>Asteroideae</taxon>
        <taxon>Anthemideae</taxon>
        <taxon>Anthemidinae</taxon>
        <taxon>Tanacetum</taxon>
    </lineage>
</organism>
<feature type="compositionally biased region" description="Low complexity" evidence="1">
    <location>
        <begin position="296"/>
        <end position="314"/>
    </location>
</feature>
<sequence length="345" mass="39248">MMLHLLSRTVLQLPKETDEQPFIPPADFTTIGKFLNIVGYEGLVLRTTIFYVKNLTQPPDRHYSSQKHTVVQYPCYTKLSLTSRALGIPEELLTEDMKQTDAYKDYVVDIQGVEVPTMQPSEIEEDDENENDNDDHNDHALIRKKKTGSSEAPVQGFMESDAPMSDAPSQEAFVQKSNVRNLCIKIYELLKQVVPKLVTETTNIIFKDNLPWIIQEAVQKEKDRNKADVTSLTDPQSQVVDSDVWKALKEKYEKSSAPTDSCRHNAFRKRDHNDHPDDDFLLKGESIAKKQKTSRGSKSAKSSSSSKPTGNKPKTYSSQRQQEYDGWSTVQEINDDEDLSEEEIT</sequence>
<comment type="caution">
    <text evidence="2">The sequence shown here is derived from an EMBL/GenBank/DDBJ whole genome shotgun (WGS) entry which is preliminary data.</text>
</comment>
<accession>A0A6L2KKB9</accession>
<evidence type="ECO:0000313" key="2">
    <source>
        <dbReference type="EMBL" id="GEU49240.1"/>
    </source>
</evidence>
<feature type="region of interest" description="Disordered" evidence="1">
    <location>
        <begin position="255"/>
        <end position="345"/>
    </location>
</feature>
<gene>
    <name evidence="2" type="ORF">Tci_021218</name>
</gene>
<evidence type="ECO:0000256" key="1">
    <source>
        <dbReference type="SAM" id="MobiDB-lite"/>
    </source>
</evidence>
<feature type="compositionally biased region" description="Acidic residues" evidence="1">
    <location>
        <begin position="333"/>
        <end position="345"/>
    </location>
</feature>
<feature type="region of interest" description="Disordered" evidence="1">
    <location>
        <begin position="117"/>
        <end position="153"/>
    </location>
</feature>
<dbReference type="AlphaFoldDB" id="A0A6L2KKB9"/>
<dbReference type="EMBL" id="BKCJ010002537">
    <property type="protein sequence ID" value="GEU49240.1"/>
    <property type="molecule type" value="Genomic_DNA"/>
</dbReference>
<name>A0A6L2KKB9_TANCI</name>
<feature type="compositionally biased region" description="Acidic residues" evidence="1">
    <location>
        <begin position="122"/>
        <end position="133"/>
    </location>
</feature>